<proteinExistence type="predicted"/>
<dbReference type="EMBL" id="JBHUHQ010000016">
    <property type="protein sequence ID" value="MFD2044932.1"/>
    <property type="molecule type" value="Genomic_DNA"/>
</dbReference>
<gene>
    <name evidence="2" type="ORF">ACFSJF_11680</name>
</gene>
<dbReference type="InterPro" id="IPR002826">
    <property type="entry name" value="MptE-like"/>
</dbReference>
<evidence type="ECO:0000313" key="3">
    <source>
        <dbReference type="Proteomes" id="UP001597383"/>
    </source>
</evidence>
<organism evidence="2 3">
    <name type="scientific">Ornithinibacillus salinisoli</name>
    <dbReference type="NCBI Taxonomy" id="1848459"/>
    <lineage>
        <taxon>Bacteria</taxon>
        <taxon>Bacillati</taxon>
        <taxon>Bacillota</taxon>
        <taxon>Bacilli</taxon>
        <taxon>Bacillales</taxon>
        <taxon>Bacillaceae</taxon>
        <taxon>Ornithinibacillus</taxon>
    </lineage>
</organism>
<evidence type="ECO:0000313" key="2">
    <source>
        <dbReference type="EMBL" id="MFD2044932.1"/>
    </source>
</evidence>
<comment type="caution">
    <text evidence="2">The sequence shown here is derived from an EMBL/GenBank/DDBJ whole genome shotgun (WGS) entry which is preliminary data.</text>
</comment>
<keyword evidence="3" id="KW-1185">Reference proteome</keyword>
<protein>
    <submittedName>
        <fullName evidence="2">Motility associated factor glycosyltransferase family protein</fullName>
    </submittedName>
</protein>
<dbReference type="RefSeq" id="WP_377557532.1">
    <property type="nucleotide sequence ID" value="NZ_JBHUHQ010000016.1"/>
</dbReference>
<dbReference type="PANTHER" id="PTHR41786">
    <property type="entry name" value="MOTILITY ACCESSORY FACTOR MAF"/>
    <property type="match status" value="1"/>
</dbReference>
<evidence type="ECO:0000259" key="1">
    <source>
        <dbReference type="Pfam" id="PF01973"/>
    </source>
</evidence>
<dbReference type="PANTHER" id="PTHR41786:SF1">
    <property type="entry name" value="6-HYDROXYMETHYLPTERIN DIPHOSPHOKINASE MPTE-LIKE DOMAIN-CONTAINING PROTEIN"/>
    <property type="match status" value="1"/>
</dbReference>
<dbReference type="Pfam" id="PF01973">
    <property type="entry name" value="MptE-like"/>
    <property type="match status" value="1"/>
</dbReference>
<dbReference type="Proteomes" id="UP001597383">
    <property type="component" value="Unassembled WGS sequence"/>
</dbReference>
<feature type="domain" description="6-hydroxymethylpterin diphosphokinase MptE-like" evidence="1">
    <location>
        <begin position="204"/>
        <end position="382"/>
    </location>
</feature>
<reference evidence="3" key="1">
    <citation type="journal article" date="2019" name="Int. J. Syst. Evol. Microbiol.">
        <title>The Global Catalogue of Microorganisms (GCM) 10K type strain sequencing project: providing services to taxonomists for standard genome sequencing and annotation.</title>
        <authorList>
            <consortium name="The Broad Institute Genomics Platform"/>
            <consortium name="The Broad Institute Genome Sequencing Center for Infectious Disease"/>
            <person name="Wu L."/>
            <person name="Ma J."/>
        </authorList>
    </citation>
    <scope>NUCLEOTIDE SEQUENCE [LARGE SCALE GENOMIC DNA]</scope>
    <source>
        <strain evidence="3">R28</strain>
    </source>
</reference>
<accession>A0ABW4W026</accession>
<name>A0ABW4W026_9BACI</name>
<sequence length="617" mass="71682">MLIDNTLLLKERFPNVSKYYLNHENELQTHKIDVLDSKSGHKTIRFINDNKGLMVHSGYNPLREAERIISSHQDKVKEHTHVFFYGIGMGYHIEKFIEMFPNNSFSIYEPIPEIFSSMSQHRLLSSIITNHTRNLYIDSPFNNTTEYLEEFNINNSIHLIILPSYENLISDKISKFRYDIKKVIQNRRRSLATSAKFQKRWVLNSLHNFSEVLDTPNILTDIERNNFKGKPVVIVSAGPSLEMDLEHIRHIKEKKLAYIFSVGSAINSLIAHDIIPDAICTYDPSELNYEVFKKLIDSNIDHIPMLFGSSVGYETLTTYKGPKVHFITSQDRTSIYFLEDQLNINKDLILDSPSIAIMTFQILNKLGADPIIFAGQNLGYMNGRLYSKGIEYEHVDSTLDEEKLGNAIIIQDVYGNAIKTSKSFSRMRIILEKYAEYYNGESTFINTTKGGAAIKGIPFQPIEEVIEKYLTAPLSKELWWKKQNGYNKRGIEKHYLNLKSSREEYYDVINNITRIMKSISINIKVKNKQNLNINLSQFDLLYNRLMKNVYYKNFLSFYIRVHVEIVTNEIKRLNHKKDQFIIGKELLNVFSGFLKKCKHGDSELEKILNEIKLFSDN</sequence>